<dbReference type="GO" id="GO:0005737">
    <property type="term" value="C:cytoplasm"/>
    <property type="evidence" value="ECO:0007669"/>
    <property type="project" value="TreeGrafter"/>
</dbReference>
<feature type="domain" description="FAD dependent oxidoreductase" evidence="2">
    <location>
        <begin position="34"/>
        <end position="389"/>
    </location>
</feature>
<dbReference type="OrthoDB" id="9342835at2"/>
<dbReference type="Proteomes" id="UP000054851">
    <property type="component" value="Unassembled WGS sequence"/>
</dbReference>
<keyword evidence="1" id="KW-0560">Oxidoreductase</keyword>
<protein>
    <submittedName>
        <fullName evidence="3">FAD dependent oxidoreductase</fullName>
    </submittedName>
</protein>
<name>A0A158CJB6_9BURK</name>
<reference evidence="3" key="1">
    <citation type="submission" date="2016-01" db="EMBL/GenBank/DDBJ databases">
        <authorList>
            <person name="Peeters C."/>
        </authorList>
    </citation>
    <scope>NUCLEOTIDE SEQUENCE</scope>
    <source>
        <strain evidence="3">LMG 29322</strain>
    </source>
</reference>
<dbReference type="EMBL" id="FCOA02000023">
    <property type="protein sequence ID" value="SAK82429.1"/>
    <property type="molecule type" value="Genomic_DNA"/>
</dbReference>
<dbReference type="PANTHER" id="PTHR13847:SF281">
    <property type="entry name" value="FAD DEPENDENT OXIDOREDUCTASE DOMAIN-CONTAINING PROTEIN"/>
    <property type="match status" value="1"/>
</dbReference>
<dbReference type="SUPFAM" id="SSF51905">
    <property type="entry name" value="FAD/NAD(P)-binding domain"/>
    <property type="match status" value="1"/>
</dbReference>
<accession>A0A158CJB6</accession>
<organism evidence="3 4">
    <name type="scientific">Caballeronia hypogeia</name>
    <dbReference type="NCBI Taxonomy" id="1777140"/>
    <lineage>
        <taxon>Bacteria</taxon>
        <taxon>Pseudomonadati</taxon>
        <taxon>Pseudomonadota</taxon>
        <taxon>Betaproteobacteria</taxon>
        <taxon>Burkholderiales</taxon>
        <taxon>Burkholderiaceae</taxon>
        <taxon>Caballeronia</taxon>
    </lineage>
</organism>
<comment type="caution">
    <text evidence="3">The sequence shown here is derived from an EMBL/GenBank/DDBJ whole genome shotgun (WGS) entry which is preliminary data.</text>
</comment>
<sequence length="433" mass="46560">MKGNGAPDIDSLWRAIAPPRRDEVRQLDGDIRTDVAVVGAGYTGLAAAYALQKRGIDVAVLDAHTVGWGASGRNGGAVLPKFRLSYRAMASQHGLATAKAMHRIAHEGVDTVEALISEFNISEASFVRSGSLRCAHNQTAMRALVAEAEWTRDTLDDDTLEVFDRDQVTAEIGSSVFYGGVLSKDAGTVLPLNYARGLAAGLKERGVPIFENTPVSRIERTKNEATLHAPGGVVRARRVIVATDAYGHLTEATSHYAKLMIPFRTAAIATEKLPPILFDSLLKGHRSYNETRRMMKWFRKADGRVLFGGRGVLGKESAHEFAALRRALVSTFPQLVSARIEFEWSGNVGMTVNQLPHIGRDGDAAVYCLGYNGAGVSLSSVMGQAAAALAIGELPELSLTQADRLQTIPLHALATPAAKLAASWYTFLDAIGR</sequence>
<evidence type="ECO:0000259" key="2">
    <source>
        <dbReference type="Pfam" id="PF01266"/>
    </source>
</evidence>
<evidence type="ECO:0000256" key="1">
    <source>
        <dbReference type="ARBA" id="ARBA00023002"/>
    </source>
</evidence>
<dbReference type="InterPro" id="IPR036188">
    <property type="entry name" value="FAD/NAD-bd_sf"/>
</dbReference>
<gene>
    <name evidence="3" type="ORF">AWB79_05484</name>
</gene>
<keyword evidence="4" id="KW-1185">Reference proteome</keyword>
<dbReference type="Gene3D" id="3.50.50.60">
    <property type="entry name" value="FAD/NAD(P)-binding domain"/>
    <property type="match status" value="1"/>
</dbReference>
<dbReference type="Gene3D" id="3.30.9.10">
    <property type="entry name" value="D-Amino Acid Oxidase, subunit A, domain 2"/>
    <property type="match status" value="1"/>
</dbReference>
<dbReference type="STRING" id="1777140.AWB79_05484"/>
<proteinExistence type="predicted"/>
<dbReference type="Pfam" id="PF01266">
    <property type="entry name" value="DAO"/>
    <property type="match status" value="1"/>
</dbReference>
<dbReference type="AlphaFoldDB" id="A0A158CJB6"/>
<evidence type="ECO:0000313" key="3">
    <source>
        <dbReference type="EMBL" id="SAK82429.1"/>
    </source>
</evidence>
<evidence type="ECO:0000313" key="4">
    <source>
        <dbReference type="Proteomes" id="UP000054851"/>
    </source>
</evidence>
<dbReference type="InterPro" id="IPR006076">
    <property type="entry name" value="FAD-dep_OxRdtase"/>
</dbReference>
<dbReference type="GO" id="GO:0016491">
    <property type="term" value="F:oxidoreductase activity"/>
    <property type="evidence" value="ECO:0007669"/>
    <property type="project" value="UniProtKB-KW"/>
</dbReference>
<dbReference type="RefSeq" id="WP_061170564.1">
    <property type="nucleotide sequence ID" value="NZ_FCOA02000023.1"/>
</dbReference>
<dbReference type="PANTHER" id="PTHR13847">
    <property type="entry name" value="SARCOSINE DEHYDROGENASE-RELATED"/>
    <property type="match status" value="1"/>
</dbReference>